<dbReference type="Proteomes" id="UP001499854">
    <property type="component" value="Unassembled WGS sequence"/>
</dbReference>
<comment type="similarity">
    <text evidence="1">Belongs to the ROK (NagC/XylR) family.</text>
</comment>
<dbReference type="Pfam" id="PF00480">
    <property type="entry name" value="ROK"/>
    <property type="match status" value="1"/>
</dbReference>
<dbReference type="PROSITE" id="PS01125">
    <property type="entry name" value="ROK"/>
    <property type="match status" value="1"/>
</dbReference>
<gene>
    <name evidence="2" type="ORF">GCM10009838_58910</name>
</gene>
<dbReference type="PANTHER" id="PTHR18964">
    <property type="entry name" value="ROK (REPRESSOR, ORF, KINASE) FAMILY"/>
    <property type="match status" value="1"/>
</dbReference>
<keyword evidence="3" id="KW-1185">Reference proteome</keyword>
<protein>
    <submittedName>
        <fullName evidence="2">ROK family protein</fullName>
    </submittedName>
</protein>
<name>A0ABN2SKE0_9ACTN</name>
<dbReference type="InterPro" id="IPR043129">
    <property type="entry name" value="ATPase_NBD"/>
</dbReference>
<dbReference type="InterPro" id="IPR000600">
    <property type="entry name" value="ROK"/>
</dbReference>
<proteinExistence type="inferred from homology"/>
<organism evidence="2 3">
    <name type="scientific">Catenulispora subtropica</name>
    <dbReference type="NCBI Taxonomy" id="450798"/>
    <lineage>
        <taxon>Bacteria</taxon>
        <taxon>Bacillati</taxon>
        <taxon>Actinomycetota</taxon>
        <taxon>Actinomycetes</taxon>
        <taxon>Catenulisporales</taxon>
        <taxon>Catenulisporaceae</taxon>
        <taxon>Catenulispora</taxon>
    </lineage>
</organism>
<evidence type="ECO:0000313" key="3">
    <source>
        <dbReference type="Proteomes" id="UP001499854"/>
    </source>
</evidence>
<dbReference type="InterPro" id="IPR049874">
    <property type="entry name" value="ROK_cs"/>
</dbReference>
<sequence>MLAVDVGGTKIAAALVAEDGRILRGSSVPTPGGRDADLVADAVVRAVADLDAAGGVAAVGIGSAGPLDVVAGTVSPVNIPAWRGYPIVATLRAAVPGVPVALAGDGQCMALGEYWRGEGEVRALLGMVVSTGVGGGVVLDGRVQTGPTGSAGHIGHITVDPDGPRCPCGGRGCVEVYASGPSMVRWAREQGWTPGSGADGAGLATDARAGDPVARAAFERGARAVAAAIVCAAALVELDEVVLGGGVVNGAADLLLDPIRAGMAAIAGLEFIRRVRVRASTLGAEAGLLGAAALGLEAATREHHAVVA</sequence>
<evidence type="ECO:0000313" key="2">
    <source>
        <dbReference type="EMBL" id="GAA1988293.1"/>
    </source>
</evidence>
<dbReference type="PANTHER" id="PTHR18964:SF169">
    <property type="entry name" value="N-ACETYLMANNOSAMINE KINASE"/>
    <property type="match status" value="1"/>
</dbReference>
<dbReference type="Gene3D" id="3.30.420.40">
    <property type="match status" value="2"/>
</dbReference>
<accession>A0ABN2SKE0</accession>
<reference evidence="2 3" key="1">
    <citation type="journal article" date="2019" name="Int. J. Syst. Evol. Microbiol.">
        <title>The Global Catalogue of Microorganisms (GCM) 10K type strain sequencing project: providing services to taxonomists for standard genome sequencing and annotation.</title>
        <authorList>
            <consortium name="The Broad Institute Genomics Platform"/>
            <consortium name="The Broad Institute Genome Sequencing Center for Infectious Disease"/>
            <person name="Wu L."/>
            <person name="Ma J."/>
        </authorList>
    </citation>
    <scope>NUCLEOTIDE SEQUENCE [LARGE SCALE GENOMIC DNA]</scope>
    <source>
        <strain evidence="2 3">JCM 16013</strain>
    </source>
</reference>
<evidence type="ECO:0000256" key="1">
    <source>
        <dbReference type="ARBA" id="ARBA00006479"/>
    </source>
</evidence>
<dbReference type="EMBL" id="BAAAQM010000040">
    <property type="protein sequence ID" value="GAA1988293.1"/>
    <property type="molecule type" value="Genomic_DNA"/>
</dbReference>
<comment type="caution">
    <text evidence="2">The sequence shown here is derived from an EMBL/GenBank/DDBJ whole genome shotgun (WGS) entry which is preliminary data.</text>
</comment>
<dbReference type="SUPFAM" id="SSF53067">
    <property type="entry name" value="Actin-like ATPase domain"/>
    <property type="match status" value="1"/>
</dbReference>